<keyword evidence="1" id="KW-0812">Transmembrane</keyword>
<keyword evidence="1" id="KW-1133">Transmembrane helix</keyword>
<accession>X0VQ13</accession>
<dbReference type="Gene3D" id="3.40.50.10070">
    <property type="entry name" value="TolB, N-terminal domain"/>
    <property type="match status" value="1"/>
</dbReference>
<proteinExistence type="predicted"/>
<reference evidence="2" key="1">
    <citation type="journal article" date="2014" name="Front. Microbiol.">
        <title>High frequency of phylogenetically diverse reductive dehalogenase-homologous genes in deep subseafloor sedimentary metagenomes.</title>
        <authorList>
            <person name="Kawai M."/>
            <person name="Futagami T."/>
            <person name="Toyoda A."/>
            <person name="Takaki Y."/>
            <person name="Nishi S."/>
            <person name="Hori S."/>
            <person name="Arai W."/>
            <person name="Tsubouchi T."/>
            <person name="Morono Y."/>
            <person name="Uchiyama I."/>
            <person name="Ito T."/>
            <person name="Fujiyama A."/>
            <person name="Inagaki F."/>
            <person name="Takami H."/>
        </authorList>
    </citation>
    <scope>NUCLEOTIDE SEQUENCE</scope>
    <source>
        <strain evidence="2">Expedition CK06-06</strain>
    </source>
</reference>
<comment type="caution">
    <text evidence="2">The sequence shown here is derived from an EMBL/GenBank/DDBJ whole genome shotgun (WGS) entry which is preliminary data.</text>
</comment>
<evidence type="ECO:0008006" key="3">
    <source>
        <dbReference type="Google" id="ProtNLM"/>
    </source>
</evidence>
<evidence type="ECO:0000313" key="2">
    <source>
        <dbReference type="EMBL" id="GAG02656.1"/>
    </source>
</evidence>
<evidence type="ECO:0000256" key="1">
    <source>
        <dbReference type="SAM" id="Phobius"/>
    </source>
</evidence>
<feature type="transmembrane region" description="Helical" evidence="1">
    <location>
        <begin position="33"/>
        <end position="54"/>
    </location>
</feature>
<dbReference type="AlphaFoldDB" id="X0VQ13"/>
<dbReference type="EMBL" id="BARS01023986">
    <property type="protein sequence ID" value="GAG02656.1"/>
    <property type="molecule type" value="Genomic_DNA"/>
</dbReference>
<feature type="non-terminal residue" evidence="2">
    <location>
        <position position="269"/>
    </location>
</feature>
<keyword evidence="1" id="KW-0472">Membrane</keyword>
<dbReference type="SUPFAM" id="SSF52964">
    <property type="entry name" value="TolB, N-terminal domain"/>
    <property type="match status" value="1"/>
</dbReference>
<gene>
    <name evidence="2" type="ORF">S01H1_38138</name>
</gene>
<sequence length="269" mass="31271">SKVFAYKSEIEEWLQEQTNCKEIQKKSLFENRWAITGFVFVSALILIIFAYSFFINGTSTSHVAENPAIAVFPFENNTSEYDEYFSVGISNEIISNISRVSKIKIIPVFPDKGEKNNSNNTQQIKKQLQGLNVDYFLKGTTEKHNDKIKIYVQLFRVKDNKNIWDHEYDSQQKDIFSIQQDICKKIGKKLNLKIDQTLLSSISESTHDYIAFDNYIKGNYILNRTNRENDDPWKLYFQGESYSGEWTLESNELAISLYHEAIKIDSSFA</sequence>
<name>X0VQ13_9ZZZZ</name>
<organism evidence="2">
    <name type="scientific">marine sediment metagenome</name>
    <dbReference type="NCBI Taxonomy" id="412755"/>
    <lineage>
        <taxon>unclassified sequences</taxon>
        <taxon>metagenomes</taxon>
        <taxon>ecological metagenomes</taxon>
    </lineage>
</organism>
<protein>
    <recommendedName>
        <fullName evidence="3">TolB N-terminal domain-containing protein</fullName>
    </recommendedName>
</protein>
<feature type="non-terminal residue" evidence="2">
    <location>
        <position position="1"/>
    </location>
</feature>